<dbReference type="EMBL" id="GBXM01036744">
    <property type="protein sequence ID" value="JAH71833.1"/>
    <property type="molecule type" value="Transcribed_RNA"/>
</dbReference>
<protein>
    <submittedName>
        <fullName evidence="1">Uncharacterized protein</fullName>
    </submittedName>
</protein>
<sequence>MLLCSVSAMLVQKGRCFNKIPFNGTVVYLTFVLASVKQ</sequence>
<reference evidence="1" key="2">
    <citation type="journal article" date="2015" name="Fish Shellfish Immunol.">
        <title>Early steps in the European eel (Anguilla anguilla)-Vibrio vulnificus interaction in the gills: Role of the RtxA13 toxin.</title>
        <authorList>
            <person name="Callol A."/>
            <person name="Pajuelo D."/>
            <person name="Ebbesson L."/>
            <person name="Teles M."/>
            <person name="MacKenzie S."/>
            <person name="Amaro C."/>
        </authorList>
    </citation>
    <scope>NUCLEOTIDE SEQUENCE</scope>
</reference>
<dbReference type="AlphaFoldDB" id="A0A0E9V3L7"/>
<name>A0A0E9V3L7_ANGAN</name>
<evidence type="ECO:0000313" key="1">
    <source>
        <dbReference type="EMBL" id="JAH71833.1"/>
    </source>
</evidence>
<accession>A0A0E9V3L7</accession>
<reference evidence="1" key="1">
    <citation type="submission" date="2014-11" db="EMBL/GenBank/DDBJ databases">
        <authorList>
            <person name="Amaro Gonzalez C."/>
        </authorList>
    </citation>
    <scope>NUCLEOTIDE SEQUENCE</scope>
</reference>
<proteinExistence type="predicted"/>
<organism evidence="1">
    <name type="scientific">Anguilla anguilla</name>
    <name type="common">European freshwater eel</name>
    <name type="synonym">Muraena anguilla</name>
    <dbReference type="NCBI Taxonomy" id="7936"/>
    <lineage>
        <taxon>Eukaryota</taxon>
        <taxon>Metazoa</taxon>
        <taxon>Chordata</taxon>
        <taxon>Craniata</taxon>
        <taxon>Vertebrata</taxon>
        <taxon>Euteleostomi</taxon>
        <taxon>Actinopterygii</taxon>
        <taxon>Neopterygii</taxon>
        <taxon>Teleostei</taxon>
        <taxon>Anguilliformes</taxon>
        <taxon>Anguillidae</taxon>
        <taxon>Anguilla</taxon>
    </lineage>
</organism>